<evidence type="ECO:0000256" key="1">
    <source>
        <dbReference type="SAM" id="SignalP"/>
    </source>
</evidence>
<organism evidence="2 3">
    <name type="scientific">Bradyrhizobium sediminis</name>
    <dbReference type="NCBI Taxonomy" id="2840469"/>
    <lineage>
        <taxon>Bacteria</taxon>
        <taxon>Pseudomonadati</taxon>
        <taxon>Pseudomonadota</taxon>
        <taxon>Alphaproteobacteria</taxon>
        <taxon>Hyphomicrobiales</taxon>
        <taxon>Nitrobacteraceae</taxon>
        <taxon>Bradyrhizobium</taxon>
    </lineage>
</organism>
<accession>A0A975NGS3</accession>
<dbReference type="EMBL" id="CP076134">
    <property type="protein sequence ID" value="QWG14555.1"/>
    <property type="molecule type" value="Genomic_DNA"/>
</dbReference>
<dbReference type="RefSeq" id="WP_215623167.1">
    <property type="nucleotide sequence ID" value="NZ_CP076134.1"/>
</dbReference>
<dbReference type="AlphaFoldDB" id="A0A975NGS3"/>
<feature type="chain" id="PRO_5037907371" evidence="1">
    <location>
        <begin position="22"/>
        <end position="139"/>
    </location>
</feature>
<evidence type="ECO:0000313" key="2">
    <source>
        <dbReference type="EMBL" id="QWG14555.1"/>
    </source>
</evidence>
<proteinExistence type="predicted"/>
<evidence type="ECO:0000313" key="3">
    <source>
        <dbReference type="Proteomes" id="UP000680839"/>
    </source>
</evidence>
<name>A0A975NGS3_9BRAD</name>
<sequence>MNRILPILSVLAFAATTSASAETIKFEDASAMLGASCAKDIDANCRGVNLDPTRMKDCLTRNQDVLSPQCKSDYGRAFDAIQKRVAARQAVTKFCERDVAKFCPGVDKADRGRALDCLLAGPRGVSINCNKSITEAGYR</sequence>
<keyword evidence="1" id="KW-0732">Signal</keyword>
<dbReference type="Proteomes" id="UP000680839">
    <property type="component" value="Chromosome"/>
</dbReference>
<gene>
    <name evidence="2" type="ORF">KMZ29_07795</name>
</gene>
<feature type="signal peptide" evidence="1">
    <location>
        <begin position="1"/>
        <end position="21"/>
    </location>
</feature>
<reference evidence="2" key="1">
    <citation type="submission" date="2021-06" db="EMBL/GenBank/DDBJ databases">
        <title>Bradyrhizobium sp. S2-20-1 Genome sequencing.</title>
        <authorList>
            <person name="Jin L."/>
        </authorList>
    </citation>
    <scope>NUCLEOTIDE SEQUENCE</scope>
    <source>
        <strain evidence="2">S2-20-1</strain>
    </source>
</reference>
<protein>
    <submittedName>
        <fullName evidence="2">Uncharacterized protein</fullName>
    </submittedName>
</protein>